<comment type="subunit">
    <text evidence="2">Component of the large ribosomal subunit.</text>
</comment>
<dbReference type="GO" id="GO:0003735">
    <property type="term" value="F:structural constituent of ribosome"/>
    <property type="evidence" value="ECO:0007669"/>
    <property type="project" value="InterPro"/>
</dbReference>
<evidence type="ECO:0000256" key="4">
    <source>
        <dbReference type="ARBA" id="ARBA00023274"/>
    </source>
</evidence>
<comment type="similarity">
    <text evidence="1">Belongs to the eukaryotic ribosomal protein eL36 family.</text>
</comment>
<dbReference type="OrthoDB" id="9616667at2759"/>
<accession>A0A7R8CM98</accession>
<dbReference type="AlphaFoldDB" id="A0A7R8CM98"/>
<dbReference type="PANTHER" id="PTHR10114">
    <property type="entry name" value="60S RIBOSOMAL PROTEIN L36"/>
    <property type="match status" value="1"/>
</dbReference>
<dbReference type="InterPro" id="IPR038097">
    <property type="entry name" value="Ribosomal_eL36_sf"/>
</dbReference>
<keyword evidence="3" id="KW-0689">Ribosomal protein</keyword>
<evidence type="ECO:0000256" key="6">
    <source>
        <dbReference type="ARBA" id="ARBA00035331"/>
    </source>
</evidence>
<evidence type="ECO:0000313" key="7">
    <source>
        <dbReference type="EMBL" id="CAF2819582.1"/>
    </source>
</evidence>
<evidence type="ECO:0000256" key="2">
    <source>
        <dbReference type="ARBA" id="ARBA00011133"/>
    </source>
</evidence>
<sequence length="182" mass="21714">MFTRMKKNPVNEEGEVTRCNICKSEFHWQEIAKKRPWKPYAEEDIDNKLEELVQNWKRKALLDSVYISTVCGQLCLYYYIENMNKSDRMKIEEFSIILLRSEITPRYKICIGLDKSHKTTMNELKRKPSARKGMLTPCSRFMRDIIGKIAGFFTYERRGMELFIISKNKRIGSHVRTRRKCE</sequence>
<dbReference type="GO" id="GO:0006412">
    <property type="term" value="P:translation"/>
    <property type="evidence" value="ECO:0007669"/>
    <property type="project" value="InterPro"/>
</dbReference>
<name>A0A7R8CM98_LEPSM</name>
<dbReference type="Gene3D" id="1.10.10.1760">
    <property type="entry name" value="60S ribosomal protein L36"/>
    <property type="match status" value="1"/>
</dbReference>
<keyword evidence="8" id="KW-1185">Reference proteome</keyword>
<dbReference type="Pfam" id="PF01158">
    <property type="entry name" value="Ribosomal_L36e"/>
    <property type="match status" value="1"/>
</dbReference>
<dbReference type="InterPro" id="IPR000509">
    <property type="entry name" value="Ribosomal_eL36"/>
</dbReference>
<evidence type="ECO:0000256" key="1">
    <source>
        <dbReference type="ARBA" id="ARBA00006509"/>
    </source>
</evidence>
<evidence type="ECO:0000313" key="8">
    <source>
        <dbReference type="Proteomes" id="UP000675881"/>
    </source>
</evidence>
<dbReference type="GO" id="GO:0005840">
    <property type="term" value="C:ribosome"/>
    <property type="evidence" value="ECO:0007669"/>
    <property type="project" value="UniProtKB-KW"/>
</dbReference>
<keyword evidence="4" id="KW-0687">Ribonucleoprotein</keyword>
<reference evidence="7" key="1">
    <citation type="submission" date="2021-02" db="EMBL/GenBank/DDBJ databases">
        <authorList>
            <person name="Bekaert M."/>
        </authorList>
    </citation>
    <scope>NUCLEOTIDE SEQUENCE</scope>
    <source>
        <strain evidence="7">IoA-00</strain>
    </source>
</reference>
<evidence type="ECO:0000256" key="3">
    <source>
        <dbReference type="ARBA" id="ARBA00022980"/>
    </source>
</evidence>
<organism evidence="7 8">
    <name type="scientific">Lepeophtheirus salmonis</name>
    <name type="common">Salmon louse</name>
    <name type="synonym">Caligus salmonis</name>
    <dbReference type="NCBI Taxonomy" id="72036"/>
    <lineage>
        <taxon>Eukaryota</taxon>
        <taxon>Metazoa</taxon>
        <taxon>Ecdysozoa</taxon>
        <taxon>Arthropoda</taxon>
        <taxon>Crustacea</taxon>
        <taxon>Multicrustacea</taxon>
        <taxon>Hexanauplia</taxon>
        <taxon>Copepoda</taxon>
        <taxon>Siphonostomatoida</taxon>
        <taxon>Caligidae</taxon>
        <taxon>Lepeophtheirus</taxon>
    </lineage>
</organism>
<protein>
    <recommendedName>
        <fullName evidence="5">Large ribosomal subunit protein eL36</fullName>
    </recommendedName>
    <alternativeName>
        <fullName evidence="6">60S ribosomal protein L36</fullName>
    </alternativeName>
</protein>
<dbReference type="EMBL" id="HG994591">
    <property type="protein sequence ID" value="CAF2819582.1"/>
    <property type="molecule type" value="Genomic_DNA"/>
</dbReference>
<dbReference type="GO" id="GO:1990904">
    <property type="term" value="C:ribonucleoprotein complex"/>
    <property type="evidence" value="ECO:0007669"/>
    <property type="project" value="UniProtKB-KW"/>
</dbReference>
<gene>
    <name evidence="7" type="ORF">LSAA_3650</name>
</gene>
<proteinExistence type="inferred from homology"/>
<evidence type="ECO:0000256" key="5">
    <source>
        <dbReference type="ARBA" id="ARBA00035226"/>
    </source>
</evidence>
<dbReference type="Proteomes" id="UP000675881">
    <property type="component" value="Chromosome 12"/>
</dbReference>